<accession>A0A4P8L341</accession>
<dbReference type="Proteomes" id="UP000298602">
    <property type="component" value="Chromosome"/>
</dbReference>
<gene>
    <name evidence="1" type="ORF">FDQ92_08920</name>
</gene>
<dbReference type="KEGG" id="dax:FDQ92_08920"/>
<evidence type="ECO:0000313" key="2">
    <source>
        <dbReference type="Proteomes" id="UP000298602"/>
    </source>
</evidence>
<evidence type="ECO:0008006" key="3">
    <source>
        <dbReference type="Google" id="ProtNLM"/>
    </source>
</evidence>
<proteinExistence type="predicted"/>
<dbReference type="OrthoDB" id="5507947at2"/>
<reference evidence="1 2" key="1">
    <citation type="submission" date="2019-05" db="EMBL/GenBank/DDBJ databases">
        <title>The Complete Genome Sequence of the n-alkane-degrading Desulfoglaeba alkanexedens ALDC reveals multiple alkylsuccinate synthase gene clusters.</title>
        <authorList>
            <person name="Callaghan A.V."/>
            <person name="Davidova I.A."/>
            <person name="Duncan K.E."/>
            <person name="Morris B."/>
            <person name="McInerney M.J."/>
        </authorList>
    </citation>
    <scope>NUCLEOTIDE SEQUENCE [LARGE SCALE GENOMIC DNA]</scope>
    <source>
        <strain evidence="1 2">ALDC</strain>
    </source>
</reference>
<sequence length="181" mass="20795">MDRLKRAALMTRLLQNLKDKGSWCGETHTQKATFFVQHLMDVPLGFEFILYKHGPFSFDLRDELTSLRADRLIRLVPRWPYGPTIMPTELAKKLQNNYQRTLGLYENKIAYVADKLGAKGVADLERLATAFYVTRQQWAGDPPEKRAAKLSEIKPHISADQALAAIREVDQMIEESQKILH</sequence>
<keyword evidence="2" id="KW-1185">Reference proteome</keyword>
<dbReference type="EMBL" id="CP040098">
    <property type="protein sequence ID" value="QCQ22269.1"/>
    <property type="molecule type" value="Genomic_DNA"/>
</dbReference>
<protein>
    <recommendedName>
        <fullName evidence="3">DUF4065 domain-containing protein</fullName>
    </recommendedName>
</protein>
<organism evidence="1 2">
    <name type="scientific">Desulfoglaeba alkanexedens ALDC</name>
    <dbReference type="NCBI Taxonomy" id="980445"/>
    <lineage>
        <taxon>Bacteria</taxon>
        <taxon>Pseudomonadati</taxon>
        <taxon>Thermodesulfobacteriota</taxon>
        <taxon>Syntrophobacteria</taxon>
        <taxon>Syntrophobacterales</taxon>
        <taxon>Syntrophobacteraceae</taxon>
        <taxon>Desulfoglaeba</taxon>
    </lineage>
</organism>
<dbReference type="AlphaFoldDB" id="A0A4P8L341"/>
<name>A0A4P8L341_9BACT</name>
<evidence type="ECO:0000313" key="1">
    <source>
        <dbReference type="EMBL" id="QCQ22269.1"/>
    </source>
</evidence>
<reference evidence="1 2" key="2">
    <citation type="submission" date="2019-05" db="EMBL/GenBank/DDBJ databases">
        <authorList>
            <person name="Suflita J.M."/>
            <person name="Marks C.R."/>
        </authorList>
    </citation>
    <scope>NUCLEOTIDE SEQUENCE [LARGE SCALE GENOMIC DNA]</scope>
    <source>
        <strain evidence="1 2">ALDC</strain>
    </source>
</reference>
<dbReference type="RefSeq" id="WP_137424302.1">
    <property type="nucleotide sequence ID" value="NZ_CP040098.1"/>
</dbReference>